<dbReference type="InterPro" id="IPR004158">
    <property type="entry name" value="DUF247_pln"/>
</dbReference>
<dbReference type="Gramene" id="HORVU.MOREX.r3.2HG0190410.1">
    <property type="protein sequence ID" value="HORVU.MOREX.r3.2HG0190410.1.CDS1"/>
    <property type="gene ID" value="HORVU.MOREX.r3.2HG0190410"/>
</dbReference>
<name>A0A8I6X6M1_HORVV</name>
<dbReference type="Pfam" id="PF03140">
    <property type="entry name" value="DUF247"/>
    <property type="match status" value="1"/>
</dbReference>
<reference evidence="2" key="1">
    <citation type="journal article" date="2012" name="Nature">
        <title>A physical, genetic and functional sequence assembly of the barley genome.</title>
        <authorList>
            <consortium name="The International Barley Genome Sequencing Consortium"/>
            <person name="Mayer K.F."/>
            <person name="Waugh R."/>
            <person name="Brown J.W."/>
            <person name="Schulman A."/>
            <person name="Langridge P."/>
            <person name="Platzer M."/>
            <person name="Fincher G.B."/>
            <person name="Muehlbauer G.J."/>
            <person name="Sato K."/>
            <person name="Close T.J."/>
            <person name="Wise R.P."/>
            <person name="Stein N."/>
        </authorList>
    </citation>
    <scope>NUCLEOTIDE SEQUENCE [LARGE SCALE GENOMIC DNA]</scope>
    <source>
        <strain evidence="2">cv. Morex</strain>
    </source>
</reference>
<dbReference type="PANTHER" id="PTHR31549">
    <property type="entry name" value="PROTEIN, PUTATIVE (DUF247)-RELATED-RELATED"/>
    <property type="match status" value="1"/>
</dbReference>
<protein>
    <submittedName>
        <fullName evidence="1">Uncharacterized protein</fullName>
    </submittedName>
</protein>
<gene>
    <name evidence="1" type="primary">LOC123427591</name>
</gene>
<dbReference type="Gramene" id="HORVU.MOREX.r2.2HG0157740.1">
    <property type="protein sequence ID" value="HORVU.MOREX.r2.2HG0157740.1.CDS.1"/>
    <property type="gene ID" value="HORVU.MOREX.r2.2HG0157740"/>
</dbReference>
<dbReference type="EnsemblPlants" id="HORVU.MOREX.r3.2HG0190410.1">
    <property type="protein sequence ID" value="HORVU.MOREX.r3.2HG0190410.1.CDS1"/>
    <property type="gene ID" value="HORVU.MOREX.r3.2HG0190410"/>
</dbReference>
<dbReference type="RefSeq" id="XP_044967604.1">
    <property type="nucleotide sequence ID" value="XM_045111669.1"/>
</dbReference>
<accession>A0A8I6X6M1</accession>
<dbReference type="Proteomes" id="UP000011116">
    <property type="component" value="Chromosome 2H"/>
</dbReference>
<proteinExistence type="predicted"/>
<dbReference type="GeneID" id="123427591"/>
<keyword evidence="2" id="KW-1185">Reference proteome</keyword>
<reference evidence="1" key="2">
    <citation type="submission" date="2020-10" db="EMBL/GenBank/DDBJ databases">
        <authorList>
            <person name="Scholz U."/>
            <person name="Mascher M."/>
            <person name="Fiebig A."/>
        </authorList>
    </citation>
    <scope>NUCLEOTIDE SEQUENCE [LARGE SCALE GENOMIC DNA]</scope>
    <source>
        <strain evidence="1">cv. Morex</strain>
    </source>
</reference>
<dbReference type="KEGG" id="hvg:123427591"/>
<reference evidence="1" key="3">
    <citation type="submission" date="2022-01" db="UniProtKB">
        <authorList>
            <consortium name="EnsemblPlants"/>
        </authorList>
    </citation>
    <scope>IDENTIFICATION</scope>
    <source>
        <strain evidence="1">subsp. vulgare</strain>
    </source>
</reference>
<sequence>MQPEPCEYQLAVAEYWKGRPAAMEPAAWVPGLPLEMTVAAPTNHGDLVVSSSGRQQLAMVESTTVVDHHQYEWSGPVEAFEQAAREFEDKLGRTETKIHRFPASMGDLAERYAAPRAVSIGAYHHGRSPAVLQMESTKHVAAWHFVMASGRPVEEVYAAVCAVADEARGHYDEDVAGALGDDDFKPMMFFDGCFLLQYLMFVCMVGDEDEGVAVDPALRSAFSSDDGRIFSDVVLLENQLPWVVVETLMGFAPAPGLDLPKLVGRVKGSLQARQAVDEKPPAWDGSYSPPHLLGLLRRYIVGTGTKRSSSRGLSEKAKKVSISVSAVELAEMGVRLTATKTGAELREMGVKKALLSGELFLAPLLLDDANAGFLVNMAALELCTAPDFLEAEEERSAVCSYLCLLGMVTDRVEDVQELRTKHVLQGGAGLSNGDALALFLSLEKHLRPGRCYLRTMLHIENYRVHRPVRTMVYRFGYRNMRTIVTGVSVVTGLVGLLEAAKKISFK</sequence>
<evidence type="ECO:0000313" key="2">
    <source>
        <dbReference type="Proteomes" id="UP000011116"/>
    </source>
</evidence>
<organism evidence="1 2">
    <name type="scientific">Hordeum vulgare subsp. vulgare</name>
    <name type="common">Domesticated barley</name>
    <dbReference type="NCBI Taxonomy" id="112509"/>
    <lineage>
        <taxon>Eukaryota</taxon>
        <taxon>Viridiplantae</taxon>
        <taxon>Streptophyta</taxon>
        <taxon>Embryophyta</taxon>
        <taxon>Tracheophyta</taxon>
        <taxon>Spermatophyta</taxon>
        <taxon>Magnoliopsida</taxon>
        <taxon>Liliopsida</taxon>
        <taxon>Poales</taxon>
        <taxon>Poaceae</taxon>
        <taxon>BOP clade</taxon>
        <taxon>Pooideae</taxon>
        <taxon>Triticodae</taxon>
        <taxon>Triticeae</taxon>
        <taxon>Hordeinae</taxon>
        <taxon>Hordeum</taxon>
    </lineage>
</organism>
<dbReference type="PANTHER" id="PTHR31549:SF209">
    <property type="match status" value="1"/>
</dbReference>
<dbReference type="AlphaFoldDB" id="A0A8I6X6M1"/>
<evidence type="ECO:0000313" key="1">
    <source>
        <dbReference type="EnsemblPlants" id="HORVU.MOREX.r3.2HG0190410.1.CDS1"/>
    </source>
</evidence>
<dbReference type="OrthoDB" id="588949at2759"/>